<sequence>MALSISSLTSSFTSLSFSHKAKSKPFSVSFVPSRRLTITACVASEESIGVLLADAAEAAARITPTTPELPGGMNVEKYMKSRLPGGIAAQEILATGRRKCAVARVALQEGNGKIIVNYRDAKDYFQGNPLSLQYLTTPLLALGLEKKYDIFVKTHGGGLSGQAQAICHGVARALLKISEENRPTLRNEGLLTRDARIVERKKPGLRKARKRPQFSKR</sequence>
<dbReference type="InterPro" id="IPR000754">
    <property type="entry name" value="Ribosomal_uS9"/>
</dbReference>
<dbReference type="EMBL" id="JAMRDG010000001">
    <property type="protein sequence ID" value="KAJ3706082.1"/>
    <property type="molecule type" value="Genomic_DNA"/>
</dbReference>
<dbReference type="InterPro" id="IPR023035">
    <property type="entry name" value="Ribosomal_uS9_bac/plastid"/>
</dbReference>
<dbReference type="Pfam" id="PF00380">
    <property type="entry name" value="Ribosomal_S9"/>
    <property type="match status" value="1"/>
</dbReference>
<keyword evidence="2 6" id="KW-0689">Ribosomal protein</keyword>
<dbReference type="Gene3D" id="3.30.230.10">
    <property type="match status" value="1"/>
</dbReference>
<evidence type="ECO:0000256" key="5">
    <source>
        <dbReference type="ARBA" id="ARBA00035437"/>
    </source>
</evidence>
<proteinExistence type="inferred from homology"/>
<dbReference type="NCBIfam" id="NF001099">
    <property type="entry name" value="PRK00132.1"/>
    <property type="match status" value="1"/>
</dbReference>
<dbReference type="PANTHER" id="PTHR21569:SF1">
    <property type="entry name" value="SMALL RIBOSOMAL SUBUNIT PROTEIN US9M"/>
    <property type="match status" value="1"/>
</dbReference>
<evidence type="ECO:0000256" key="2">
    <source>
        <dbReference type="ARBA" id="ARBA00022980"/>
    </source>
</evidence>
<evidence type="ECO:0000256" key="6">
    <source>
        <dbReference type="RuleBase" id="RU003815"/>
    </source>
</evidence>
<keyword evidence="3 6" id="KW-0687">Ribonucleoprotein</keyword>
<dbReference type="HAMAP" id="MF_00532_B">
    <property type="entry name" value="Ribosomal_uS9_B"/>
    <property type="match status" value="1"/>
</dbReference>
<dbReference type="SUPFAM" id="SSF54211">
    <property type="entry name" value="Ribosomal protein S5 domain 2-like"/>
    <property type="match status" value="1"/>
</dbReference>
<evidence type="ECO:0000256" key="4">
    <source>
        <dbReference type="ARBA" id="ARBA00035152"/>
    </source>
</evidence>
<evidence type="ECO:0000313" key="7">
    <source>
        <dbReference type="EMBL" id="KAJ3706082.1"/>
    </source>
</evidence>
<dbReference type="InterPro" id="IPR020574">
    <property type="entry name" value="Ribosomal_uS9_CS"/>
</dbReference>
<name>A0AAD5ZXV6_9POAL</name>
<keyword evidence="8" id="KW-1185">Reference proteome</keyword>
<evidence type="ECO:0000256" key="1">
    <source>
        <dbReference type="ARBA" id="ARBA00005251"/>
    </source>
</evidence>
<evidence type="ECO:0000256" key="3">
    <source>
        <dbReference type="ARBA" id="ARBA00023274"/>
    </source>
</evidence>
<accession>A0AAD5ZXV6</accession>
<dbReference type="GO" id="GO:0000312">
    <property type="term" value="C:plastid small ribosomal subunit"/>
    <property type="evidence" value="ECO:0007669"/>
    <property type="project" value="TreeGrafter"/>
</dbReference>
<gene>
    <name evidence="7" type="ORF">LUZ61_009787</name>
</gene>
<organism evidence="7 8">
    <name type="scientific">Rhynchospora tenuis</name>
    <dbReference type="NCBI Taxonomy" id="198213"/>
    <lineage>
        <taxon>Eukaryota</taxon>
        <taxon>Viridiplantae</taxon>
        <taxon>Streptophyta</taxon>
        <taxon>Embryophyta</taxon>
        <taxon>Tracheophyta</taxon>
        <taxon>Spermatophyta</taxon>
        <taxon>Magnoliopsida</taxon>
        <taxon>Liliopsida</taxon>
        <taxon>Poales</taxon>
        <taxon>Cyperaceae</taxon>
        <taxon>Cyperoideae</taxon>
        <taxon>Rhynchosporeae</taxon>
        <taxon>Rhynchospora</taxon>
    </lineage>
</organism>
<protein>
    <recommendedName>
        <fullName evidence="4">Small ribosomal subunit protein uS9c</fullName>
    </recommendedName>
    <alternativeName>
        <fullName evidence="5">30S ribosomal protein S9, chloroplastic</fullName>
    </alternativeName>
</protein>
<dbReference type="AlphaFoldDB" id="A0AAD5ZXV6"/>
<reference evidence="7 8" key="1">
    <citation type="journal article" date="2022" name="Cell">
        <title>Repeat-based holocentromeres influence genome architecture and karyotype evolution.</title>
        <authorList>
            <person name="Hofstatter P.G."/>
            <person name="Thangavel G."/>
            <person name="Lux T."/>
            <person name="Neumann P."/>
            <person name="Vondrak T."/>
            <person name="Novak P."/>
            <person name="Zhang M."/>
            <person name="Costa L."/>
            <person name="Castellani M."/>
            <person name="Scott A."/>
            <person name="Toegelov H."/>
            <person name="Fuchs J."/>
            <person name="Mata-Sucre Y."/>
            <person name="Dias Y."/>
            <person name="Vanzela A.L.L."/>
            <person name="Huettel B."/>
            <person name="Almeida C.C.S."/>
            <person name="Simkova H."/>
            <person name="Souza G."/>
            <person name="Pedrosa-Harand A."/>
            <person name="Macas J."/>
            <person name="Mayer K.F.X."/>
            <person name="Houben A."/>
            <person name="Marques A."/>
        </authorList>
    </citation>
    <scope>NUCLEOTIDE SEQUENCE [LARGE SCALE GENOMIC DNA]</scope>
    <source>
        <strain evidence="7">RhyTen1mFocal</strain>
    </source>
</reference>
<dbReference type="Proteomes" id="UP001210211">
    <property type="component" value="Unassembled WGS sequence"/>
</dbReference>
<dbReference type="GO" id="GO:0003735">
    <property type="term" value="F:structural constituent of ribosome"/>
    <property type="evidence" value="ECO:0007669"/>
    <property type="project" value="InterPro"/>
</dbReference>
<dbReference type="GO" id="GO:0003723">
    <property type="term" value="F:RNA binding"/>
    <property type="evidence" value="ECO:0007669"/>
    <property type="project" value="TreeGrafter"/>
</dbReference>
<comment type="similarity">
    <text evidence="1 6">Belongs to the universal ribosomal protein uS9 family.</text>
</comment>
<dbReference type="InterPro" id="IPR014721">
    <property type="entry name" value="Ribsml_uS5_D2-typ_fold_subgr"/>
</dbReference>
<dbReference type="GO" id="GO:0006412">
    <property type="term" value="P:translation"/>
    <property type="evidence" value="ECO:0007669"/>
    <property type="project" value="InterPro"/>
</dbReference>
<dbReference type="InterPro" id="IPR020568">
    <property type="entry name" value="Ribosomal_Su5_D2-typ_SF"/>
</dbReference>
<dbReference type="PANTHER" id="PTHR21569">
    <property type="entry name" value="RIBOSOMAL PROTEIN S9"/>
    <property type="match status" value="1"/>
</dbReference>
<evidence type="ECO:0000313" key="8">
    <source>
        <dbReference type="Proteomes" id="UP001210211"/>
    </source>
</evidence>
<dbReference type="PROSITE" id="PS00360">
    <property type="entry name" value="RIBOSOMAL_S9"/>
    <property type="match status" value="1"/>
</dbReference>
<dbReference type="FunFam" id="3.30.230.10:FF:000001">
    <property type="entry name" value="30S ribosomal protein S9"/>
    <property type="match status" value="1"/>
</dbReference>
<comment type="caution">
    <text evidence="7">The sequence shown here is derived from an EMBL/GenBank/DDBJ whole genome shotgun (WGS) entry which is preliminary data.</text>
</comment>